<name>A0A239J6B7_9NOCA</name>
<dbReference type="PRINTS" id="PR00455">
    <property type="entry name" value="HTHTETR"/>
</dbReference>
<keyword evidence="1" id="KW-0805">Transcription regulation</keyword>
<organism evidence="6 7">
    <name type="scientific">Rhodococcoides kyotonense</name>
    <dbReference type="NCBI Taxonomy" id="398843"/>
    <lineage>
        <taxon>Bacteria</taxon>
        <taxon>Bacillati</taxon>
        <taxon>Actinomycetota</taxon>
        <taxon>Actinomycetes</taxon>
        <taxon>Mycobacteriales</taxon>
        <taxon>Nocardiaceae</taxon>
        <taxon>Rhodococcoides</taxon>
    </lineage>
</organism>
<dbReference type="InterPro" id="IPR009057">
    <property type="entry name" value="Homeodomain-like_sf"/>
</dbReference>
<dbReference type="RefSeq" id="WP_089247391.1">
    <property type="nucleotide sequence ID" value="NZ_FZOW01000008.1"/>
</dbReference>
<evidence type="ECO:0000256" key="2">
    <source>
        <dbReference type="ARBA" id="ARBA00023125"/>
    </source>
</evidence>
<evidence type="ECO:0000256" key="1">
    <source>
        <dbReference type="ARBA" id="ARBA00023015"/>
    </source>
</evidence>
<keyword evidence="7" id="KW-1185">Reference proteome</keyword>
<dbReference type="AlphaFoldDB" id="A0A239J6B7"/>
<feature type="DNA-binding region" description="H-T-H motif" evidence="4">
    <location>
        <begin position="31"/>
        <end position="50"/>
    </location>
</feature>
<dbReference type="OrthoDB" id="3784817at2"/>
<keyword evidence="2 4" id="KW-0238">DNA-binding</keyword>
<dbReference type="PANTHER" id="PTHR30055:SF234">
    <property type="entry name" value="HTH-TYPE TRANSCRIPTIONAL REGULATOR BETI"/>
    <property type="match status" value="1"/>
</dbReference>
<dbReference type="Gene3D" id="1.10.357.10">
    <property type="entry name" value="Tetracycline Repressor, domain 2"/>
    <property type="match status" value="1"/>
</dbReference>
<evidence type="ECO:0000256" key="3">
    <source>
        <dbReference type="ARBA" id="ARBA00023163"/>
    </source>
</evidence>
<dbReference type="InterPro" id="IPR036271">
    <property type="entry name" value="Tet_transcr_reg_TetR-rel_C_sf"/>
</dbReference>
<dbReference type="SUPFAM" id="SSF48498">
    <property type="entry name" value="Tetracyclin repressor-like, C-terminal domain"/>
    <property type="match status" value="1"/>
</dbReference>
<keyword evidence="3" id="KW-0804">Transcription</keyword>
<dbReference type="InterPro" id="IPR050109">
    <property type="entry name" value="HTH-type_TetR-like_transc_reg"/>
</dbReference>
<evidence type="ECO:0000313" key="6">
    <source>
        <dbReference type="EMBL" id="SNT00184.1"/>
    </source>
</evidence>
<dbReference type="InterPro" id="IPR001647">
    <property type="entry name" value="HTH_TetR"/>
</dbReference>
<feature type="domain" description="HTH tetR-type" evidence="5">
    <location>
        <begin position="8"/>
        <end position="68"/>
    </location>
</feature>
<dbReference type="GO" id="GO:0003700">
    <property type="term" value="F:DNA-binding transcription factor activity"/>
    <property type="evidence" value="ECO:0007669"/>
    <property type="project" value="TreeGrafter"/>
</dbReference>
<dbReference type="SUPFAM" id="SSF46689">
    <property type="entry name" value="Homeodomain-like"/>
    <property type="match status" value="1"/>
</dbReference>
<dbReference type="PANTHER" id="PTHR30055">
    <property type="entry name" value="HTH-TYPE TRANSCRIPTIONAL REGULATOR RUTR"/>
    <property type="match status" value="1"/>
</dbReference>
<dbReference type="Pfam" id="PF00440">
    <property type="entry name" value="TetR_N"/>
    <property type="match status" value="1"/>
</dbReference>
<evidence type="ECO:0000313" key="7">
    <source>
        <dbReference type="Proteomes" id="UP000198327"/>
    </source>
</evidence>
<reference evidence="7" key="1">
    <citation type="submission" date="2017-06" db="EMBL/GenBank/DDBJ databases">
        <authorList>
            <person name="Varghese N."/>
            <person name="Submissions S."/>
        </authorList>
    </citation>
    <scope>NUCLEOTIDE SEQUENCE [LARGE SCALE GENOMIC DNA]</scope>
    <source>
        <strain evidence="7">JCM 23211</strain>
    </source>
</reference>
<protein>
    <submittedName>
        <fullName evidence="6">DNA-binding transcriptional regulator, AcrR family</fullName>
    </submittedName>
</protein>
<dbReference type="GO" id="GO:0000976">
    <property type="term" value="F:transcription cis-regulatory region binding"/>
    <property type="evidence" value="ECO:0007669"/>
    <property type="project" value="TreeGrafter"/>
</dbReference>
<dbReference type="Proteomes" id="UP000198327">
    <property type="component" value="Unassembled WGS sequence"/>
</dbReference>
<dbReference type="EMBL" id="FZOW01000008">
    <property type="protein sequence ID" value="SNT00184.1"/>
    <property type="molecule type" value="Genomic_DNA"/>
</dbReference>
<evidence type="ECO:0000256" key="4">
    <source>
        <dbReference type="PROSITE-ProRule" id="PRU00335"/>
    </source>
</evidence>
<dbReference type="PROSITE" id="PS50977">
    <property type="entry name" value="HTH_TETR_2"/>
    <property type="match status" value="1"/>
</dbReference>
<evidence type="ECO:0000259" key="5">
    <source>
        <dbReference type="PROSITE" id="PS50977"/>
    </source>
</evidence>
<gene>
    <name evidence="6" type="ORF">SAMN05421642_10825</name>
</gene>
<accession>A0A239J6B7</accession>
<proteinExistence type="predicted"/>
<sequence>MSESNSREGARLAIVDAAASLLKEHGPAAVTTRGVAEAAGVQAPTIYRLFGDKDGLLDSIAEHVFATHVSAKEASAQAEIAGGGDAVDDLRAGWRSQIEFGLANPTLFTLMSDPIRGRSSPAARAGAAVLAERVRRIARAGRLAVSEQRAVDLVHAAGTGAVLALLAAPSGGSDTALADDLFDAVLGRILVEAPESERNGPVAATVAFRAVVDDLESLTDAERTLLVEWLDRVVGY</sequence>